<accession>A0AAU8LZU3</accession>
<gene>
    <name evidence="1" type="ORF">Q3M24_08690</name>
</gene>
<sequence length="45" mass="5113">MSCLVLARKSRPQTLFRGAQVVGQKAVARTLQNRLEQSKNNQEEQ</sequence>
<dbReference type="EMBL" id="CP159373">
    <property type="protein sequence ID" value="XCN74802.1"/>
    <property type="molecule type" value="Genomic_DNA"/>
</dbReference>
<proteinExistence type="predicted"/>
<dbReference type="AlphaFoldDB" id="A0AAU8LZU3"/>
<protein>
    <submittedName>
        <fullName evidence="1">Uncharacterized protein</fullName>
    </submittedName>
</protein>
<organism evidence="1">
    <name type="scientific">Candidatus Electrothrix aestuarii</name>
    <dbReference type="NCBI Taxonomy" id="3062594"/>
    <lineage>
        <taxon>Bacteria</taxon>
        <taxon>Pseudomonadati</taxon>
        <taxon>Thermodesulfobacteriota</taxon>
        <taxon>Desulfobulbia</taxon>
        <taxon>Desulfobulbales</taxon>
        <taxon>Desulfobulbaceae</taxon>
        <taxon>Candidatus Electrothrix</taxon>
    </lineage>
</organism>
<evidence type="ECO:0000313" key="1">
    <source>
        <dbReference type="EMBL" id="XCN74802.1"/>
    </source>
</evidence>
<name>A0AAU8LZU3_9BACT</name>
<reference evidence="1" key="2">
    <citation type="submission" date="2024-06" db="EMBL/GenBank/DDBJ databases">
        <authorList>
            <person name="Plum-Jensen L.E."/>
            <person name="Schramm A."/>
            <person name="Marshall I.P.G."/>
        </authorList>
    </citation>
    <scope>NUCLEOTIDE SEQUENCE</scope>
    <source>
        <strain evidence="1">Rat1</strain>
    </source>
</reference>
<reference evidence="1" key="1">
    <citation type="journal article" date="2024" name="Syst. Appl. Microbiol.">
        <title>First single-strain enrichments of Electrothrix cable bacteria, description of E. aestuarii sp. nov. and E. rattekaaiensis sp. nov., and proposal of a cable bacteria taxonomy following the rules of the SeqCode.</title>
        <authorList>
            <person name="Plum-Jensen L.E."/>
            <person name="Schramm A."/>
            <person name="Marshall I.P.G."/>
        </authorList>
    </citation>
    <scope>NUCLEOTIDE SEQUENCE</scope>
    <source>
        <strain evidence="1">Rat1</strain>
    </source>
</reference>
<dbReference type="KEGG" id="eaj:Q3M24_08690"/>